<gene>
    <name evidence="6" type="ORF">GCM10007269_09210</name>
</gene>
<evidence type="ECO:0000256" key="2">
    <source>
        <dbReference type="ARBA" id="ARBA00023125"/>
    </source>
</evidence>
<evidence type="ECO:0000313" key="6">
    <source>
        <dbReference type="EMBL" id="GGD68230.1"/>
    </source>
</evidence>
<feature type="DNA-binding region" description="H-T-H motif" evidence="4">
    <location>
        <begin position="33"/>
        <end position="52"/>
    </location>
</feature>
<dbReference type="PROSITE" id="PS50977">
    <property type="entry name" value="HTH_TETR_2"/>
    <property type="match status" value="1"/>
</dbReference>
<keyword evidence="7" id="KW-1185">Reference proteome</keyword>
<dbReference type="SUPFAM" id="SSF46689">
    <property type="entry name" value="Homeodomain-like"/>
    <property type="match status" value="1"/>
</dbReference>
<keyword evidence="1" id="KW-0805">Transcription regulation</keyword>
<sequence>MTAARAPRRDAQANRESILVAARTALTRDPNASIDLIARTAGLSRRALYGHFDDRSALIAELIRIGAQRFNALAEQPLADDARVALAQLASRLWHEVAHIQTVTAIALDDAHVADTAAALAPLRRTVSQIVERGRRTGTLRTDVPGDVLARLIEETARAVVRVDLIGPDAAATAVRAVLSIAGLSWRDADALLARHPEIIQTETIATSRTSIEHDQEVDA</sequence>
<dbReference type="Pfam" id="PF00440">
    <property type="entry name" value="TetR_N"/>
    <property type="match status" value="1"/>
</dbReference>
<dbReference type="PANTHER" id="PTHR30055">
    <property type="entry name" value="HTH-TYPE TRANSCRIPTIONAL REGULATOR RUTR"/>
    <property type="match status" value="1"/>
</dbReference>
<dbReference type="PANTHER" id="PTHR30055:SF234">
    <property type="entry name" value="HTH-TYPE TRANSCRIPTIONAL REGULATOR BETI"/>
    <property type="match status" value="1"/>
</dbReference>
<protein>
    <recommendedName>
        <fullName evidence="5">HTH tetR-type domain-containing protein</fullName>
    </recommendedName>
</protein>
<organism evidence="6 7">
    <name type="scientific">Microbacterium murale</name>
    <dbReference type="NCBI Taxonomy" id="1081040"/>
    <lineage>
        <taxon>Bacteria</taxon>
        <taxon>Bacillati</taxon>
        <taxon>Actinomycetota</taxon>
        <taxon>Actinomycetes</taxon>
        <taxon>Micrococcales</taxon>
        <taxon>Microbacteriaceae</taxon>
        <taxon>Microbacterium</taxon>
    </lineage>
</organism>
<keyword evidence="3" id="KW-0804">Transcription</keyword>
<evidence type="ECO:0000256" key="1">
    <source>
        <dbReference type="ARBA" id="ARBA00023015"/>
    </source>
</evidence>
<evidence type="ECO:0000256" key="4">
    <source>
        <dbReference type="PROSITE-ProRule" id="PRU00335"/>
    </source>
</evidence>
<dbReference type="Proteomes" id="UP000629365">
    <property type="component" value="Unassembled WGS sequence"/>
</dbReference>
<dbReference type="EMBL" id="BMCM01000001">
    <property type="protein sequence ID" value="GGD68230.1"/>
    <property type="molecule type" value="Genomic_DNA"/>
</dbReference>
<name>A0ABQ1RFN6_9MICO</name>
<comment type="caution">
    <text evidence="6">The sequence shown here is derived from an EMBL/GenBank/DDBJ whole genome shotgun (WGS) entry which is preliminary data.</text>
</comment>
<reference evidence="7" key="1">
    <citation type="journal article" date="2019" name="Int. J. Syst. Evol. Microbiol.">
        <title>The Global Catalogue of Microorganisms (GCM) 10K type strain sequencing project: providing services to taxonomists for standard genome sequencing and annotation.</title>
        <authorList>
            <consortium name="The Broad Institute Genomics Platform"/>
            <consortium name="The Broad Institute Genome Sequencing Center for Infectious Disease"/>
            <person name="Wu L."/>
            <person name="Ma J."/>
        </authorList>
    </citation>
    <scope>NUCLEOTIDE SEQUENCE [LARGE SCALE GENOMIC DNA]</scope>
    <source>
        <strain evidence="7">CCM 7640</strain>
    </source>
</reference>
<keyword evidence="2 4" id="KW-0238">DNA-binding</keyword>
<evidence type="ECO:0000313" key="7">
    <source>
        <dbReference type="Proteomes" id="UP000629365"/>
    </source>
</evidence>
<proteinExistence type="predicted"/>
<accession>A0ABQ1RFN6</accession>
<dbReference type="InterPro" id="IPR036271">
    <property type="entry name" value="Tet_transcr_reg_TetR-rel_C_sf"/>
</dbReference>
<dbReference type="InterPro" id="IPR009057">
    <property type="entry name" value="Homeodomain-like_sf"/>
</dbReference>
<evidence type="ECO:0000259" key="5">
    <source>
        <dbReference type="PROSITE" id="PS50977"/>
    </source>
</evidence>
<feature type="domain" description="HTH tetR-type" evidence="5">
    <location>
        <begin position="12"/>
        <end position="70"/>
    </location>
</feature>
<dbReference type="Gene3D" id="1.10.357.10">
    <property type="entry name" value="Tetracycline Repressor, domain 2"/>
    <property type="match status" value="1"/>
</dbReference>
<dbReference type="InterPro" id="IPR001647">
    <property type="entry name" value="HTH_TetR"/>
</dbReference>
<dbReference type="InterPro" id="IPR050109">
    <property type="entry name" value="HTH-type_TetR-like_transc_reg"/>
</dbReference>
<dbReference type="SUPFAM" id="SSF48498">
    <property type="entry name" value="Tetracyclin repressor-like, C-terminal domain"/>
    <property type="match status" value="1"/>
</dbReference>
<dbReference type="RefSeq" id="WP_188435366.1">
    <property type="nucleotide sequence ID" value="NZ_BMCM01000001.1"/>
</dbReference>
<evidence type="ECO:0000256" key="3">
    <source>
        <dbReference type="ARBA" id="ARBA00023163"/>
    </source>
</evidence>